<comment type="caution">
    <text evidence="6">The sequence shown here is derived from an EMBL/GenBank/DDBJ whole genome shotgun (WGS) entry which is preliminary data.</text>
</comment>
<organism evidence="6 7">
    <name type="scientific">Choanephora cucurbitarum</name>
    <dbReference type="NCBI Taxonomy" id="101091"/>
    <lineage>
        <taxon>Eukaryota</taxon>
        <taxon>Fungi</taxon>
        <taxon>Fungi incertae sedis</taxon>
        <taxon>Mucoromycota</taxon>
        <taxon>Mucoromycotina</taxon>
        <taxon>Mucoromycetes</taxon>
        <taxon>Mucorales</taxon>
        <taxon>Mucorineae</taxon>
        <taxon>Choanephoraceae</taxon>
        <taxon>Choanephoroideae</taxon>
        <taxon>Choanephora</taxon>
    </lineage>
</organism>
<protein>
    <recommendedName>
        <fullName evidence="4">Probable quinone oxidoreductase</fullName>
    </recommendedName>
    <alternativeName>
        <fullName evidence="3">NADPH:quinone reductase</fullName>
    </alternativeName>
</protein>
<evidence type="ECO:0000256" key="2">
    <source>
        <dbReference type="ARBA" id="ARBA00023002"/>
    </source>
</evidence>
<dbReference type="InterPro" id="IPR013154">
    <property type="entry name" value="ADH-like_N"/>
</dbReference>
<dbReference type="SUPFAM" id="SSF50129">
    <property type="entry name" value="GroES-like"/>
    <property type="match status" value="1"/>
</dbReference>
<dbReference type="FunFam" id="3.40.50.720:FF:000053">
    <property type="entry name" value="Quinone oxidoreductase 1"/>
    <property type="match status" value="1"/>
</dbReference>
<dbReference type="GO" id="GO:0005829">
    <property type="term" value="C:cytosol"/>
    <property type="evidence" value="ECO:0007669"/>
    <property type="project" value="TreeGrafter"/>
</dbReference>
<dbReference type="SUPFAM" id="SSF51735">
    <property type="entry name" value="NAD(P)-binding Rossmann-fold domains"/>
    <property type="match status" value="1"/>
</dbReference>
<dbReference type="CDD" id="cd05286">
    <property type="entry name" value="QOR2"/>
    <property type="match status" value="1"/>
</dbReference>
<keyword evidence="1" id="KW-0521">NADP</keyword>
<dbReference type="PANTHER" id="PTHR48106:SF13">
    <property type="entry name" value="QUINONE OXIDOREDUCTASE-RELATED"/>
    <property type="match status" value="1"/>
</dbReference>
<dbReference type="Proteomes" id="UP000093000">
    <property type="component" value="Unassembled WGS sequence"/>
</dbReference>
<dbReference type="FunCoup" id="A0A1C7NB01">
    <property type="interactions" value="418"/>
</dbReference>
<accession>A0A1C7NB01</accession>
<dbReference type="InterPro" id="IPR036291">
    <property type="entry name" value="NAD(P)-bd_dom_sf"/>
</dbReference>
<evidence type="ECO:0000256" key="4">
    <source>
        <dbReference type="ARBA" id="ARBA00070796"/>
    </source>
</evidence>
<dbReference type="Gene3D" id="3.90.180.10">
    <property type="entry name" value="Medium-chain alcohol dehydrogenases, catalytic domain"/>
    <property type="match status" value="1"/>
</dbReference>
<dbReference type="GO" id="GO:0032440">
    <property type="term" value="F:2-alkenal reductase [NAD(P)H] activity"/>
    <property type="evidence" value="ECO:0007669"/>
    <property type="project" value="EnsemblFungi"/>
</dbReference>
<dbReference type="SMART" id="SM00829">
    <property type="entry name" value="PKS_ER"/>
    <property type="match status" value="1"/>
</dbReference>
<evidence type="ECO:0000259" key="5">
    <source>
        <dbReference type="SMART" id="SM00829"/>
    </source>
</evidence>
<evidence type="ECO:0000313" key="6">
    <source>
        <dbReference type="EMBL" id="OBZ85816.1"/>
    </source>
</evidence>
<gene>
    <name evidence="6" type="primary">ZTA1</name>
    <name evidence="6" type="ORF">A0J61_06138</name>
</gene>
<dbReference type="PANTHER" id="PTHR48106">
    <property type="entry name" value="QUINONE OXIDOREDUCTASE PIG3-RELATED"/>
    <property type="match status" value="1"/>
</dbReference>
<dbReference type="InterPro" id="IPR047618">
    <property type="entry name" value="QOR-like"/>
</dbReference>
<reference evidence="6 7" key="1">
    <citation type="submission" date="2016-03" db="EMBL/GenBank/DDBJ databases">
        <title>Choanephora cucurbitarum.</title>
        <authorList>
            <person name="Min B."/>
            <person name="Park H."/>
            <person name="Park J.-H."/>
            <person name="Shin H.-D."/>
            <person name="Choi I.-G."/>
        </authorList>
    </citation>
    <scope>NUCLEOTIDE SEQUENCE [LARGE SCALE GENOMIC DNA]</scope>
    <source>
        <strain evidence="6 7">KUS-F28377</strain>
    </source>
</reference>
<dbReference type="STRING" id="101091.A0A1C7NB01"/>
<dbReference type="InterPro" id="IPR020843">
    <property type="entry name" value="ER"/>
</dbReference>
<dbReference type="GO" id="GO:0070402">
    <property type="term" value="F:NADPH binding"/>
    <property type="evidence" value="ECO:0007669"/>
    <property type="project" value="TreeGrafter"/>
</dbReference>
<dbReference type="GO" id="GO:0034599">
    <property type="term" value="P:cellular response to oxidative stress"/>
    <property type="evidence" value="ECO:0007669"/>
    <property type="project" value="EnsemblFungi"/>
</dbReference>
<dbReference type="InterPro" id="IPR011032">
    <property type="entry name" value="GroES-like_sf"/>
</dbReference>
<dbReference type="Pfam" id="PF08240">
    <property type="entry name" value="ADH_N"/>
    <property type="match status" value="1"/>
</dbReference>
<evidence type="ECO:0000256" key="3">
    <source>
        <dbReference type="ARBA" id="ARBA00043088"/>
    </source>
</evidence>
<dbReference type="GO" id="GO:0035925">
    <property type="term" value="F:mRNA 3'-UTR AU-rich region binding"/>
    <property type="evidence" value="ECO:0007669"/>
    <property type="project" value="EnsemblFungi"/>
</dbReference>
<proteinExistence type="predicted"/>
<dbReference type="Pfam" id="PF00107">
    <property type="entry name" value="ADH_zinc_N"/>
    <property type="match status" value="1"/>
</dbReference>
<feature type="domain" description="Enoyl reductase (ER)" evidence="5">
    <location>
        <begin position="44"/>
        <end position="353"/>
    </location>
</feature>
<dbReference type="Gene3D" id="3.40.50.720">
    <property type="entry name" value="NAD(P)-binding Rossmann-like Domain"/>
    <property type="match status" value="1"/>
</dbReference>
<dbReference type="EMBL" id="LUGH01000356">
    <property type="protein sequence ID" value="OBZ85816.1"/>
    <property type="molecule type" value="Genomic_DNA"/>
</dbReference>
<dbReference type="GO" id="GO:0003960">
    <property type="term" value="F:quinone reductase (NADPH) activity"/>
    <property type="evidence" value="ECO:0007669"/>
    <property type="project" value="EnsemblFungi"/>
</dbReference>
<evidence type="ECO:0000256" key="1">
    <source>
        <dbReference type="ARBA" id="ARBA00022857"/>
    </source>
</evidence>
<dbReference type="OrthoDB" id="48317at2759"/>
<name>A0A1C7NB01_9FUNG</name>
<keyword evidence="2" id="KW-0560">Oxidoreductase</keyword>
<sequence length="355" mass="39232">MLLRNVSSRLFFHRASLKHFPTTYSIKLMSTKNTMRAVFINEHGAADKLIYKEDVPVPQVNSDSVLIKNHFVGINYIDTYHRTGLYKVPLPYTLGREGAGEVVEVGSNVKDLKVGDRVVYLSGSTYAEYTNVDAANVQTLTNDISYEEAAAIGIQGLTAWTMLRDGYPVKKGDIILVHAAAGGVGLLLCQMAHHLGATVIGTVSSEEKAELARQNGATHTIIYTREDVVKRVNEITNNLGCHAVLDGVGKDTFESSLAVTRRLGTLISFGNATGVVPPISISCLAPKALKLMRPTLFAYVDTREEFVKWWSEILDLLRKKVIKLHIHKIYDLKDASQAHIDIESRRTTGKLLLKL</sequence>
<dbReference type="InterPro" id="IPR013149">
    <property type="entry name" value="ADH-like_C"/>
</dbReference>
<dbReference type="InParanoid" id="A0A1C7NB01"/>
<keyword evidence="7" id="KW-1185">Reference proteome</keyword>
<dbReference type="AlphaFoldDB" id="A0A1C7NB01"/>
<evidence type="ECO:0000313" key="7">
    <source>
        <dbReference type="Proteomes" id="UP000093000"/>
    </source>
</evidence>